<dbReference type="EMBL" id="CP045096">
    <property type="protein sequence ID" value="QFQ99737.1"/>
    <property type="molecule type" value="Genomic_DNA"/>
</dbReference>
<proteinExistence type="predicted"/>
<reference evidence="2 3" key="1">
    <citation type="submission" date="2019-10" db="EMBL/GenBank/DDBJ databases">
        <title>Streptomyces sp. strain GY16 isolated from leaves of Broussonetia papyrifera.</title>
        <authorList>
            <person name="Mo P."/>
        </authorList>
    </citation>
    <scope>NUCLEOTIDE SEQUENCE [LARGE SCALE GENOMIC DNA]</scope>
    <source>
        <strain evidence="2 3">GY16</strain>
    </source>
</reference>
<organism evidence="2 3">
    <name type="scientific">Streptomyces phaeolivaceus</name>
    <dbReference type="NCBI Taxonomy" id="2653200"/>
    <lineage>
        <taxon>Bacteria</taxon>
        <taxon>Bacillati</taxon>
        <taxon>Actinomycetota</taxon>
        <taxon>Actinomycetes</taxon>
        <taxon>Kitasatosporales</taxon>
        <taxon>Streptomycetaceae</taxon>
        <taxon>Streptomyces</taxon>
    </lineage>
</organism>
<dbReference type="RefSeq" id="WP_152171150.1">
    <property type="nucleotide sequence ID" value="NZ_CP045096.1"/>
</dbReference>
<feature type="region of interest" description="Disordered" evidence="1">
    <location>
        <begin position="103"/>
        <end position="138"/>
    </location>
</feature>
<sequence length="390" mass="42222">MGDTERPRYVLLSYDAEAAFHGEYGPEETWASCTHTENLFGDPPPAPRGGYELLGCAPEAALRTALTRARADGSAPLGRLVLEILDESGEPVHEWRLDDVRVLGDRPSPGDPALRDATVEGAPHPDNPSDHPRRRPLSWGFRLFGPEAEPRGACEDLARLDEDPPERDDDPPIRLLGCAPRGALRAALDAGEEDLGHAKLLRVDAHGRTVQAAVEGELTAWIPSGRGPGLVDLTLEPWSDRPPTAAAQVWSLWDRGRPAEPNLWAGCDMAGRAFWLRTTRANRDTTAPDAPAGTTYHLDGRHLTDAEAFFCALGEAVNGPGGHFGSRLAEVADALRGGFGATAPFTLVWHDAPIARAHLGLSPRVDTRPETFEEVIAFLTAHHIDVRLAR</sequence>
<evidence type="ECO:0000313" key="3">
    <source>
        <dbReference type="Proteomes" id="UP000327294"/>
    </source>
</evidence>
<evidence type="ECO:0000256" key="1">
    <source>
        <dbReference type="SAM" id="MobiDB-lite"/>
    </source>
</evidence>
<evidence type="ECO:0000313" key="2">
    <source>
        <dbReference type="EMBL" id="QFQ99737.1"/>
    </source>
</evidence>
<dbReference type="AlphaFoldDB" id="A0A5P8KAT5"/>
<dbReference type="KEGG" id="sphv:F9278_30315"/>
<name>A0A5P8KAT5_9ACTN</name>
<dbReference type="SUPFAM" id="SSF52038">
    <property type="entry name" value="Barstar-related"/>
    <property type="match status" value="1"/>
</dbReference>
<gene>
    <name evidence="2" type="ORF">F9278_30315</name>
</gene>
<dbReference type="Gene3D" id="3.30.370.10">
    <property type="entry name" value="Barstar-like"/>
    <property type="match status" value="1"/>
</dbReference>
<keyword evidence="3" id="KW-1185">Reference proteome</keyword>
<protein>
    <submittedName>
        <fullName evidence="2">Uncharacterized protein</fullName>
    </submittedName>
</protein>
<accession>A0A5P8KAT5</accession>
<dbReference type="Proteomes" id="UP000327294">
    <property type="component" value="Chromosome"/>
</dbReference>
<dbReference type="InterPro" id="IPR035905">
    <property type="entry name" value="Barstar-like_sf"/>
</dbReference>